<evidence type="ECO:0000313" key="1">
    <source>
        <dbReference type="EMBL" id="OHA50513.1"/>
    </source>
</evidence>
<dbReference type="Gene3D" id="1.10.1220.10">
    <property type="entry name" value="Met repressor-like"/>
    <property type="match status" value="1"/>
</dbReference>
<dbReference type="AlphaFoldDB" id="A0A1G2PQD4"/>
<dbReference type="GO" id="GO:0006355">
    <property type="term" value="P:regulation of DNA-templated transcription"/>
    <property type="evidence" value="ECO:0007669"/>
    <property type="project" value="InterPro"/>
</dbReference>
<reference evidence="1 2" key="1">
    <citation type="journal article" date="2016" name="Nat. Commun.">
        <title>Thousands of microbial genomes shed light on interconnected biogeochemical processes in an aquifer system.</title>
        <authorList>
            <person name="Anantharaman K."/>
            <person name="Brown C.T."/>
            <person name="Hug L.A."/>
            <person name="Sharon I."/>
            <person name="Castelle C.J."/>
            <person name="Probst A.J."/>
            <person name="Thomas B.C."/>
            <person name="Singh A."/>
            <person name="Wilkins M.J."/>
            <person name="Karaoz U."/>
            <person name="Brodie E.L."/>
            <person name="Williams K.H."/>
            <person name="Hubbard S.S."/>
            <person name="Banfield J.F."/>
        </authorList>
    </citation>
    <scope>NUCLEOTIDE SEQUENCE [LARGE SCALE GENOMIC DNA]</scope>
</reference>
<sequence length="91" mass="10285">MPKTVINIKVDKEVKEKARTLAEALGLPLSTIVNANLKEFIRSGEVTFSIEPKFRSEVWEELKKASADYQGKKNISSAFVNINEVLDYLNK</sequence>
<proteinExistence type="predicted"/>
<evidence type="ECO:0008006" key="3">
    <source>
        <dbReference type="Google" id="ProtNLM"/>
    </source>
</evidence>
<dbReference type="Proteomes" id="UP000176951">
    <property type="component" value="Unassembled WGS sequence"/>
</dbReference>
<name>A0A1G2PQD4_9BACT</name>
<dbReference type="InterPro" id="IPR013321">
    <property type="entry name" value="Arc_rbn_hlx_hlx"/>
</dbReference>
<accession>A0A1G2PQD4</accession>
<comment type="caution">
    <text evidence="1">The sequence shown here is derived from an EMBL/GenBank/DDBJ whole genome shotgun (WGS) entry which is preliminary data.</text>
</comment>
<evidence type="ECO:0000313" key="2">
    <source>
        <dbReference type="Proteomes" id="UP000176951"/>
    </source>
</evidence>
<organism evidence="1 2">
    <name type="scientific">Candidatus Terrybacteria bacterium RIFCSPLOWO2_01_FULL_40_23</name>
    <dbReference type="NCBI Taxonomy" id="1802366"/>
    <lineage>
        <taxon>Bacteria</taxon>
        <taxon>Candidatus Terryibacteriota</taxon>
    </lineage>
</organism>
<gene>
    <name evidence="1" type="ORF">A3A97_01350</name>
</gene>
<dbReference type="EMBL" id="MHSW01000035">
    <property type="protein sequence ID" value="OHA50513.1"/>
    <property type="molecule type" value="Genomic_DNA"/>
</dbReference>
<protein>
    <recommendedName>
        <fullName evidence="3">Addiction module antitoxin</fullName>
    </recommendedName>
</protein>